<accession>A0A8J3UCW6</accession>
<organism evidence="2 3">
    <name type="scientific">Planotetraspora phitsanulokensis</name>
    <dbReference type="NCBI Taxonomy" id="575192"/>
    <lineage>
        <taxon>Bacteria</taxon>
        <taxon>Bacillati</taxon>
        <taxon>Actinomycetota</taxon>
        <taxon>Actinomycetes</taxon>
        <taxon>Streptosporangiales</taxon>
        <taxon>Streptosporangiaceae</taxon>
        <taxon>Planotetraspora</taxon>
    </lineage>
</organism>
<dbReference type="AlphaFoldDB" id="A0A8J3UCW6"/>
<evidence type="ECO:0000313" key="3">
    <source>
        <dbReference type="Proteomes" id="UP000622547"/>
    </source>
</evidence>
<evidence type="ECO:0000256" key="1">
    <source>
        <dbReference type="SAM" id="MobiDB-lite"/>
    </source>
</evidence>
<dbReference type="EMBL" id="BOOP01000048">
    <property type="protein sequence ID" value="GII42908.1"/>
    <property type="molecule type" value="Genomic_DNA"/>
</dbReference>
<keyword evidence="3" id="KW-1185">Reference proteome</keyword>
<protein>
    <submittedName>
        <fullName evidence="2">Uncharacterized protein</fullName>
    </submittedName>
</protein>
<proteinExistence type="predicted"/>
<comment type="caution">
    <text evidence="2">The sequence shown here is derived from an EMBL/GenBank/DDBJ whole genome shotgun (WGS) entry which is preliminary data.</text>
</comment>
<feature type="region of interest" description="Disordered" evidence="1">
    <location>
        <begin position="49"/>
        <end position="77"/>
    </location>
</feature>
<dbReference type="Proteomes" id="UP000622547">
    <property type="component" value="Unassembled WGS sequence"/>
</dbReference>
<gene>
    <name evidence="2" type="ORF">Pph01_79110</name>
</gene>
<reference evidence="2 3" key="1">
    <citation type="submission" date="2021-01" db="EMBL/GenBank/DDBJ databases">
        <title>Whole genome shotgun sequence of Planotetraspora phitsanulokensis NBRC 104273.</title>
        <authorList>
            <person name="Komaki H."/>
            <person name="Tamura T."/>
        </authorList>
    </citation>
    <scope>NUCLEOTIDE SEQUENCE [LARGE SCALE GENOMIC DNA]</scope>
    <source>
        <strain evidence="2 3">NBRC 104273</strain>
    </source>
</reference>
<sequence length="77" mass="8750">MYGLYHRTFIAFHAGDPRECRIVEAETPADLWDGMQQAAAEVWRTSHLLPSRAHPSSGTREVRQFDPAPTRPMEVVT</sequence>
<name>A0A8J3UCW6_9ACTN</name>
<evidence type="ECO:0000313" key="2">
    <source>
        <dbReference type="EMBL" id="GII42908.1"/>
    </source>
</evidence>